<sequence length="416" mass="49747">MLKVKYTSKYKIKKEPSLDEILRFVNYPTTRFIELKPQNPQVSAEIYNTHIAGILYSALKRRKDGIYFIDLFSLISLLTEGCILLPYGYRHNPPYRRVGAALSSMKEKGWIENETKTLFKNEEKAAMYNYYWLIFKKLTEPYRHPSAAFEEWYRKLGYSNIDEILNDLAFKEFFNNEEIKIFEQISKNLRIPSLYLLKKSEEFSKYITHKRIPLFKREWVVYGEELWLFEDIIQIAREIEVDVYLPSKIKLKVLHPEEFIGKDLHLAQILLVFLDPSGKEYYTVGEIMQKLKFRRSFEVSFMLNILRCYKLLTKNGRYYRVNVHRLLPYIPAIYSRLQKQFERYDKYIQALELRMMGKSYSEIAESLGIKLYTIKRWLMGRSKPRPISSEVARSCIRLGLLSEEKENLYRSYGLLR</sequence>
<protein>
    <submittedName>
        <fullName evidence="2">Uncharacterized protein</fullName>
    </submittedName>
</protein>
<evidence type="ECO:0000313" key="3">
    <source>
        <dbReference type="Proteomes" id="UP000266622"/>
    </source>
</evidence>
<dbReference type="Proteomes" id="UP000266622">
    <property type="component" value="Unassembled WGS sequence"/>
</dbReference>
<dbReference type="AlphaFoldDB" id="A0A397WMY2"/>
<keyword evidence="1" id="KW-0812">Transmembrane</keyword>
<reference evidence="2 3" key="1">
    <citation type="journal article" date="2018" name="Syst. Appl. Microbiol.">
        <title>A new symbiotic nanoarchaeote (Candidatus Nanoclepta minutus) and its host (Zestosphaera tikiterensis gen. nov., sp. nov.) from a New Zealand hot spring.</title>
        <authorList>
            <person name="St John E."/>
            <person name="Liu Y."/>
            <person name="Podar M."/>
            <person name="Stott M.B."/>
            <person name="Meneghin J."/>
            <person name="Chen Z."/>
            <person name="Lagutin K."/>
            <person name="Mitchell K."/>
            <person name="Reysenbach A.L."/>
        </authorList>
    </citation>
    <scope>NUCLEOTIDE SEQUENCE [LARGE SCALE GENOMIC DNA]</scope>
    <source>
        <strain evidence="2">NZ3</strain>
    </source>
</reference>
<name>A0A397WMY2_9ARCH</name>
<keyword evidence="1" id="KW-0472">Membrane</keyword>
<proteinExistence type="predicted"/>
<comment type="caution">
    <text evidence="2">The sequence shown here is derived from an EMBL/GenBank/DDBJ whole genome shotgun (WGS) entry which is preliminary data.</text>
</comment>
<gene>
    <name evidence="2" type="ORF">BXU00_01420</name>
</gene>
<accession>A0A397WMY2</accession>
<feature type="transmembrane region" description="Helical" evidence="1">
    <location>
        <begin position="66"/>
        <end position="89"/>
    </location>
</feature>
<dbReference type="EMBL" id="MWMI01000002">
    <property type="protein sequence ID" value="RIB35408.1"/>
    <property type="molecule type" value="Genomic_DNA"/>
</dbReference>
<keyword evidence="1" id="KW-1133">Transmembrane helix</keyword>
<evidence type="ECO:0000256" key="1">
    <source>
        <dbReference type="SAM" id="Phobius"/>
    </source>
</evidence>
<organism evidence="2 3">
    <name type="scientific">Candidatus Nanoclepta minutus</name>
    <dbReference type="NCBI Taxonomy" id="1940235"/>
    <lineage>
        <taxon>Archaea</taxon>
        <taxon>Nanobdellota</taxon>
        <taxon>Candidatus Nanoclepta</taxon>
    </lineage>
</organism>
<evidence type="ECO:0000313" key="2">
    <source>
        <dbReference type="EMBL" id="RIB35408.1"/>
    </source>
</evidence>